<dbReference type="Gramene" id="GBG85406">
    <property type="protein sequence ID" value="GBG85406"/>
    <property type="gene ID" value="CBR_g40048"/>
</dbReference>
<dbReference type="Proteomes" id="UP000265515">
    <property type="component" value="Unassembled WGS sequence"/>
</dbReference>
<dbReference type="EMBL" id="BFEA01000517">
    <property type="protein sequence ID" value="GBG85406.1"/>
    <property type="molecule type" value="Genomic_DNA"/>
</dbReference>
<evidence type="ECO:0000313" key="1">
    <source>
        <dbReference type="EMBL" id="GBG85406.1"/>
    </source>
</evidence>
<dbReference type="SUPFAM" id="SSF56112">
    <property type="entry name" value="Protein kinase-like (PK-like)"/>
    <property type="match status" value="1"/>
</dbReference>
<dbReference type="InterPro" id="IPR011009">
    <property type="entry name" value="Kinase-like_dom_sf"/>
</dbReference>
<dbReference type="AlphaFoldDB" id="A0A388LSV1"/>
<name>A0A388LSV1_CHABU</name>
<organism evidence="1 2">
    <name type="scientific">Chara braunii</name>
    <name type="common">Braun's stonewort</name>
    <dbReference type="NCBI Taxonomy" id="69332"/>
    <lineage>
        <taxon>Eukaryota</taxon>
        <taxon>Viridiplantae</taxon>
        <taxon>Streptophyta</taxon>
        <taxon>Charophyceae</taxon>
        <taxon>Charales</taxon>
        <taxon>Characeae</taxon>
        <taxon>Chara</taxon>
    </lineage>
</organism>
<dbReference type="Gene3D" id="1.10.510.10">
    <property type="entry name" value="Transferase(Phosphotransferase) domain 1"/>
    <property type="match status" value="1"/>
</dbReference>
<evidence type="ECO:0000313" key="2">
    <source>
        <dbReference type="Proteomes" id="UP000265515"/>
    </source>
</evidence>
<reference evidence="1 2" key="1">
    <citation type="journal article" date="2018" name="Cell">
        <title>The Chara Genome: Secondary Complexity and Implications for Plant Terrestrialization.</title>
        <authorList>
            <person name="Nishiyama T."/>
            <person name="Sakayama H."/>
            <person name="Vries J.D."/>
            <person name="Buschmann H."/>
            <person name="Saint-Marcoux D."/>
            <person name="Ullrich K.K."/>
            <person name="Haas F.B."/>
            <person name="Vanderstraeten L."/>
            <person name="Becker D."/>
            <person name="Lang D."/>
            <person name="Vosolsobe S."/>
            <person name="Rombauts S."/>
            <person name="Wilhelmsson P.K.I."/>
            <person name="Janitza P."/>
            <person name="Kern R."/>
            <person name="Heyl A."/>
            <person name="Rumpler F."/>
            <person name="Villalobos L.I.A.C."/>
            <person name="Clay J.M."/>
            <person name="Skokan R."/>
            <person name="Toyoda A."/>
            <person name="Suzuki Y."/>
            <person name="Kagoshima H."/>
            <person name="Schijlen E."/>
            <person name="Tajeshwar N."/>
            <person name="Catarino B."/>
            <person name="Hetherington A.J."/>
            <person name="Saltykova A."/>
            <person name="Bonnot C."/>
            <person name="Breuninger H."/>
            <person name="Symeonidi A."/>
            <person name="Radhakrishnan G.V."/>
            <person name="Van Nieuwerburgh F."/>
            <person name="Deforce D."/>
            <person name="Chang C."/>
            <person name="Karol K.G."/>
            <person name="Hedrich R."/>
            <person name="Ulvskov P."/>
            <person name="Glockner G."/>
            <person name="Delwiche C.F."/>
            <person name="Petrasek J."/>
            <person name="Van de Peer Y."/>
            <person name="Friml J."/>
            <person name="Beilby M."/>
            <person name="Dolan L."/>
            <person name="Kohara Y."/>
            <person name="Sugano S."/>
            <person name="Fujiyama A."/>
            <person name="Delaux P.-M."/>
            <person name="Quint M."/>
            <person name="TheiBen G."/>
            <person name="Hagemann M."/>
            <person name="Harholt J."/>
            <person name="Dunand C."/>
            <person name="Zachgo S."/>
            <person name="Langdale J."/>
            <person name="Maumus F."/>
            <person name="Straeten D.V.D."/>
            <person name="Gould S.B."/>
            <person name="Rensing S.A."/>
        </authorList>
    </citation>
    <scope>NUCLEOTIDE SEQUENCE [LARGE SCALE GENOMIC DNA]</scope>
    <source>
        <strain evidence="1 2">S276</strain>
    </source>
</reference>
<proteinExistence type="predicted"/>
<gene>
    <name evidence="1" type="ORF">CBR_g40048</name>
</gene>
<keyword evidence="2" id="KW-1185">Reference proteome</keyword>
<comment type="caution">
    <text evidence="1">The sequence shown here is derived from an EMBL/GenBank/DDBJ whole genome shotgun (WGS) entry which is preliminary data.</text>
</comment>
<accession>A0A388LSV1</accession>
<evidence type="ECO:0008006" key="3">
    <source>
        <dbReference type="Google" id="ProtNLM"/>
    </source>
</evidence>
<sequence length="296" mass="32796">MVANWVCLWAKTKAKEDIAQAFAMRSLVCKEDSDVEKLHPPLRLFSVVPSIVDCFAGDTPEGARRLFIVHEEPPGESLEELVRKGWLFSEEEVVGIAVETLQVLPYLNQHRKHLNRISEKLLNARSPRQQEWEIESLISQSNICSGNVIVDAERARGGGLSWVGHVKLLSGPGAPWTAGPPRGGASAAVTWQAAGNSNISNVARSSADPQLERQRAIVQSDFFTLGLTAVHVATGEPPSLTIRDLQFRNRVRLRDHVQMTDRLAQTLERLLLFHYVPGSSYGFQHVNDVIQALRGS</sequence>
<protein>
    <recommendedName>
        <fullName evidence="3">Protein kinase domain-containing protein</fullName>
    </recommendedName>
</protein>